<dbReference type="OrthoDB" id="200660at2759"/>
<evidence type="ECO:0000256" key="1">
    <source>
        <dbReference type="SAM" id="Phobius"/>
    </source>
</evidence>
<keyword evidence="1" id="KW-0472">Membrane</keyword>
<name>A0A2U1P2H3_ARTAN</name>
<proteinExistence type="predicted"/>
<keyword evidence="1" id="KW-0812">Transmembrane</keyword>
<feature type="transmembrane region" description="Helical" evidence="1">
    <location>
        <begin position="230"/>
        <end position="252"/>
    </location>
</feature>
<organism evidence="2 3">
    <name type="scientific">Artemisia annua</name>
    <name type="common">Sweet wormwood</name>
    <dbReference type="NCBI Taxonomy" id="35608"/>
    <lineage>
        <taxon>Eukaryota</taxon>
        <taxon>Viridiplantae</taxon>
        <taxon>Streptophyta</taxon>
        <taxon>Embryophyta</taxon>
        <taxon>Tracheophyta</taxon>
        <taxon>Spermatophyta</taxon>
        <taxon>Magnoliopsida</taxon>
        <taxon>eudicotyledons</taxon>
        <taxon>Gunneridae</taxon>
        <taxon>Pentapetalae</taxon>
        <taxon>asterids</taxon>
        <taxon>campanulids</taxon>
        <taxon>Asterales</taxon>
        <taxon>Asteraceae</taxon>
        <taxon>Asteroideae</taxon>
        <taxon>Anthemideae</taxon>
        <taxon>Artemisiinae</taxon>
        <taxon>Artemisia</taxon>
    </lineage>
</organism>
<evidence type="ECO:0000313" key="3">
    <source>
        <dbReference type="Proteomes" id="UP000245207"/>
    </source>
</evidence>
<accession>A0A2U1P2H3</accession>
<reference evidence="2 3" key="1">
    <citation type="journal article" date="2018" name="Mol. Plant">
        <title>The genome of Artemisia annua provides insight into the evolution of Asteraceae family and artemisinin biosynthesis.</title>
        <authorList>
            <person name="Shen Q."/>
            <person name="Zhang L."/>
            <person name="Liao Z."/>
            <person name="Wang S."/>
            <person name="Yan T."/>
            <person name="Shi P."/>
            <person name="Liu M."/>
            <person name="Fu X."/>
            <person name="Pan Q."/>
            <person name="Wang Y."/>
            <person name="Lv Z."/>
            <person name="Lu X."/>
            <person name="Zhang F."/>
            <person name="Jiang W."/>
            <person name="Ma Y."/>
            <person name="Chen M."/>
            <person name="Hao X."/>
            <person name="Li L."/>
            <person name="Tang Y."/>
            <person name="Lv G."/>
            <person name="Zhou Y."/>
            <person name="Sun X."/>
            <person name="Brodelius P.E."/>
            <person name="Rose J.K.C."/>
            <person name="Tang K."/>
        </authorList>
    </citation>
    <scope>NUCLEOTIDE SEQUENCE [LARGE SCALE GENOMIC DNA]</scope>
    <source>
        <strain evidence="3">cv. Huhao1</strain>
        <tissue evidence="2">Leaf</tissue>
    </source>
</reference>
<dbReference type="EMBL" id="PKPP01001784">
    <property type="protein sequence ID" value="PWA79951.1"/>
    <property type="molecule type" value="Genomic_DNA"/>
</dbReference>
<evidence type="ECO:0000313" key="2">
    <source>
        <dbReference type="EMBL" id="PWA79951.1"/>
    </source>
</evidence>
<dbReference type="PANTHER" id="PTHR36316">
    <property type="entry name" value="OS06G0213900 PROTEIN"/>
    <property type="match status" value="1"/>
</dbReference>
<protein>
    <submittedName>
        <fullName evidence="2">Phospholipase-like protein</fullName>
    </submittedName>
</protein>
<comment type="caution">
    <text evidence="2">The sequence shown here is derived from an EMBL/GenBank/DDBJ whole genome shotgun (WGS) entry which is preliminary data.</text>
</comment>
<keyword evidence="3" id="KW-1185">Reference proteome</keyword>
<dbReference type="AlphaFoldDB" id="A0A2U1P2H3"/>
<dbReference type="PANTHER" id="PTHR36316:SF1">
    <property type="entry name" value="OS06G0213900 PROTEIN"/>
    <property type="match status" value="1"/>
</dbReference>
<dbReference type="Proteomes" id="UP000245207">
    <property type="component" value="Unassembled WGS sequence"/>
</dbReference>
<keyword evidence="1" id="KW-1133">Transmembrane helix</keyword>
<sequence length="333" mass="37133">MTSYFVAKRLVGFTGYSFAPIRSSVSSHRRCFTTDSTPGIFLLSMRSAGQKYRIQGLEDDTAALKEENSKLVDRVEFIKNSLSDEAAADKMGFSRNVYLQTILHANGSCRSQIRELIAFSFLFSELLNWIAKMASRFSSSSVSLEIKLTKVGEKLLHLPSSTEEIIPCFVRTEDILPRLPQSASISMIKPLHPVIKALIAEDLFFELTAFEKVSSSSGECYTKMIKVLKAFSNGLLSLFFLLFLSSSSTAVVSKMEKIMTMIIKEIKELPRELVNLLAMNGKSNKEVLYSSLITCCTEVLILLQIASPVCTQLAKKLLKTYADQLNPDIPDMV</sequence>
<gene>
    <name evidence="2" type="ORF">CTI12_AA104840</name>
</gene>